<protein>
    <recommendedName>
        <fullName evidence="3">Arc family DNA-binding protein</fullName>
    </recommendedName>
</protein>
<dbReference type="InterPro" id="IPR013321">
    <property type="entry name" value="Arc_rbn_hlx_hlx"/>
</dbReference>
<dbReference type="GO" id="GO:0006355">
    <property type="term" value="P:regulation of DNA-templated transcription"/>
    <property type="evidence" value="ECO:0007669"/>
    <property type="project" value="InterPro"/>
</dbReference>
<sequence>MNLREVPDEVHAALARAAEDNHQSPNAFVVERLTEVVGVLHRAEYVVSYTPPRGTGVSMDDAVAAAR</sequence>
<organism evidence="1 2">
    <name type="scientific">Halosaccharopolyspora lacisalsi</name>
    <dbReference type="NCBI Taxonomy" id="1000566"/>
    <lineage>
        <taxon>Bacteria</taxon>
        <taxon>Bacillati</taxon>
        <taxon>Actinomycetota</taxon>
        <taxon>Actinomycetes</taxon>
        <taxon>Pseudonocardiales</taxon>
        <taxon>Pseudonocardiaceae</taxon>
        <taxon>Halosaccharopolyspora</taxon>
    </lineage>
</organism>
<dbReference type="Pfam" id="PF05534">
    <property type="entry name" value="HicB"/>
    <property type="match status" value="1"/>
</dbReference>
<keyword evidence="2" id="KW-1185">Reference proteome</keyword>
<dbReference type="Gene3D" id="1.10.1220.10">
    <property type="entry name" value="Met repressor-like"/>
    <property type="match status" value="1"/>
</dbReference>
<name>A0A839DUB5_9PSEU</name>
<dbReference type="AlphaFoldDB" id="A0A839DUB5"/>
<dbReference type="EMBL" id="JACGWZ010000001">
    <property type="protein sequence ID" value="MBA8822987.1"/>
    <property type="molecule type" value="Genomic_DNA"/>
</dbReference>
<evidence type="ECO:0000313" key="2">
    <source>
        <dbReference type="Proteomes" id="UP000569329"/>
    </source>
</evidence>
<reference evidence="1 2" key="1">
    <citation type="submission" date="2020-07" db="EMBL/GenBank/DDBJ databases">
        <title>Sequencing the genomes of 1000 actinobacteria strains.</title>
        <authorList>
            <person name="Klenk H.-P."/>
        </authorList>
    </citation>
    <scope>NUCLEOTIDE SEQUENCE [LARGE SCALE GENOMIC DNA]</scope>
    <source>
        <strain evidence="1 2">DSM 45975</strain>
    </source>
</reference>
<dbReference type="SUPFAM" id="SSF47598">
    <property type="entry name" value="Ribbon-helix-helix"/>
    <property type="match status" value="1"/>
</dbReference>
<accession>A0A839DUB5</accession>
<dbReference type="Proteomes" id="UP000569329">
    <property type="component" value="Unassembled WGS sequence"/>
</dbReference>
<dbReference type="InterPro" id="IPR008651">
    <property type="entry name" value="Uncharacterised_HicB"/>
</dbReference>
<dbReference type="InterPro" id="IPR010985">
    <property type="entry name" value="Ribbon_hlx_hlx"/>
</dbReference>
<evidence type="ECO:0000313" key="1">
    <source>
        <dbReference type="EMBL" id="MBA8822987.1"/>
    </source>
</evidence>
<comment type="caution">
    <text evidence="1">The sequence shown here is derived from an EMBL/GenBank/DDBJ whole genome shotgun (WGS) entry which is preliminary data.</text>
</comment>
<gene>
    <name evidence="1" type="ORF">FHX42_000316</name>
</gene>
<proteinExistence type="predicted"/>
<dbReference type="RefSeq" id="WP_182542365.1">
    <property type="nucleotide sequence ID" value="NZ_JACGWZ010000001.1"/>
</dbReference>
<evidence type="ECO:0008006" key="3">
    <source>
        <dbReference type="Google" id="ProtNLM"/>
    </source>
</evidence>